<dbReference type="Proteomes" id="UP000320390">
    <property type="component" value="Chromosome"/>
</dbReference>
<dbReference type="Pfam" id="PF04390">
    <property type="entry name" value="LptE"/>
    <property type="match status" value="1"/>
</dbReference>
<dbReference type="AlphaFoldDB" id="A0A518EQF1"/>
<feature type="transmembrane region" description="Helical" evidence="2">
    <location>
        <begin position="26"/>
        <end position="47"/>
    </location>
</feature>
<protein>
    <recommendedName>
        <fullName evidence="5">Lipoprotein</fullName>
    </recommendedName>
</protein>
<name>A0A518EQF1_9BACT</name>
<dbReference type="GO" id="GO:0019867">
    <property type="term" value="C:outer membrane"/>
    <property type="evidence" value="ECO:0007669"/>
    <property type="project" value="InterPro"/>
</dbReference>
<dbReference type="GO" id="GO:0043165">
    <property type="term" value="P:Gram-negative-bacterium-type cell outer membrane assembly"/>
    <property type="evidence" value="ECO:0007669"/>
    <property type="project" value="InterPro"/>
</dbReference>
<keyword evidence="4" id="KW-1185">Reference proteome</keyword>
<dbReference type="EMBL" id="CP036434">
    <property type="protein sequence ID" value="QDV06302.1"/>
    <property type="molecule type" value="Genomic_DNA"/>
</dbReference>
<evidence type="ECO:0000256" key="1">
    <source>
        <dbReference type="SAM" id="MobiDB-lite"/>
    </source>
</evidence>
<keyword evidence="2" id="KW-1133">Transmembrane helix</keyword>
<keyword evidence="2" id="KW-0472">Membrane</keyword>
<organism evidence="3 4">
    <name type="scientific">Saltatorellus ferox</name>
    <dbReference type="NCBI Taxonomy" id="2528018"/>
    <lineage>
        <taxon>Bacteria</taxon>
        <taxon>Pseudomonadati</taxon>
        <taxon>Planctomycetota</taxon>
        <taxon>Planctomycetia</taxon>
        <taxon>Planctomycetia incertae sedis</taxon>
        <taxon>Saltatorellus</taxon>
    </lineage>
</organism>
<evidence type="ECO:0000313" key="4">
    <source>
        <dbReference type="Proteomes" id="UP000320390"/>
    </source>
</evidence>
<keyword evidence="2" id="KW-0812">Transmembrane</keyword>
<reference evidence="3 4" key="1">
    <citation type="submission" date="2019-02" db="EMBL/GenBank/DDBJ databases">
        <title>Deep-cultivation of Planctomycetes and their phenomic and genomic characterization uncovers novel biology.</title>
        <authorList>
            <person name="Wiegand S."/>
            <person name="Jogler M."/>
            <person name="Boedeker C."/>
            <person name="Pinto D."/>
            <person name="Vollmers J."/>
            <person name="Rivas-Marin E."/>
            <person name="Kohn T."/>
            <person name="Peeters S.H."/>
            <person name="Heuer A."/>
            <person name="Rast P."/>
            <person name="Oberbeckmann S."/>
            <person name="Bunk B."/>
            <person name="Jeske O."/>
            <person name="Meyerdierks A."/>
            <person name="Storesund J.E."/>
            <person name="Kallscheuer N."/>
            <person name="Luecker S."/>
            <person name="Lage O.M."/>
            <person name="Pohl T."/>
            <person name="Merkel B.J."/>
            <person name="Hornburger P."/>
            <person name="Mueller R.-W."/>
            <person name="Bruemmer F."/>
            <person name="Labrenz M."/>
            <person name="Spormann A.M."/>
            <person name="Op den Camp H."/>
            <person name="Overmann J."/>
            <person name="Amann R."/>
            <person name="Jetten M.S.M."/>
            <person name="Mascher T."/>
            <person name="Medema M.H."/>
            <person name="Devos D.P."/>
            <person name="Kaster A.-K."/>
            <person name="Ovreas L."/>
            <person name="Rohde M."/>
            <person name="Galperin M.Y."/>
            <person name="Jogler C."/>
        </authorList>
    </citation>
    <scope>NUCLEOTIDE SEQUENCE [LARGE SCALE GENOMIC DNA]</scope>
    <source>
        <strain evidence="3 4">Poly30</strain>
    </source>
</reference>
<sequence>MAARLFHGGAARTDGSRSAPFRLDPFLPLFLVVFLTSVPFLGASCGYRTGLAPRVPRAALPEDALDDPARLGLEGTAMDANATSVTRTIGIQIFGNESLLPNLERDLHSAFSDAARRHVALRLVSPSRADLFIRGRIANFRRGAGARLADNQVVETLEILTIEAELIDGETGAVLGRAQAQPTVGAAIDVPGREVEQRERALSNAADRLLLLLLAGLEYGVTRPGDPLLPEIRKPLAESPLGPGLQGVGDPPVPLTDGQKVAPK</sequence>
<proteinExistence type="predicted"/>
<gene>
    <name evidence="3" type="ORF">Poly30_18110</name>
</gene>
<evidence type="ECO:0000313" key="3">
    <source>
        <dbReference type="EMBL" id="QDV06302.1"/>
    </source>
</evidence>
<evidence type="ECO:0000256" key="2">
    <source>
        <dbReference type="SAM" id="Phobius"/>
    </source>
</evidence>
<dbReference type="InterPro" id="IPR007485">
    <property type="entry name" value="LPS_assembly_LptE"/>
</dbReference>
<evidence type="ECO:0008006" key="5">
    <source>
        <dbReference type="Google" id="ProtNLM"/>
    </source>
</evidence>
<accession>A0A518EQF1</accession>
<dbReference type="RefSeq" id="WP_145196364.1">
    <property type="nucleotide sequence ID" value="NZ_CP036434.1"/>
</dbReference>
<feature type="region of interest" description="Disordered" evidence="1">
    <location>
        <begin position="232"/>
        <end position="264"/>
    </location>
</feature>